<keyword evidence="5" id="KW-0808">Transferase</keyword>
<evidence type="ECO:0000256" key="10">
    <source>
        <dbReference type="ARBA" id="ARBA00023180"/>
    </source>
</evidence>
<name>A0ABR4CFB2_9HELO</name>
<feature type="transmembrane region" description="Helical" evidence="12">
    <location>
        <begin position="811"/>
        <end position="834"/>
    </location>
</feature>
<protein>
    <recommendedName>
        <fullName evidence="15">GPI ethanolamine phosphate transferase 3</fullName>
    </recommendedName>
</protein>
<keyword evidence="8 12" id="KW-1133">Transmembrane helix</keyword>
<feature type="transmembrane region" description="Helical" evidence="12">
    <location>
        <begin position="954"/>
        <end position="979"/>
    </location>
</feature>
<comment type="similarity">
    <text evidence="3">Belongs to the PIGG/PIGN/PIGO family. PIGO subfamily.</text>
</comment>
<dbReference type="InterPro" id="IPR039524">
    <property type="entry name" value="PIGO/GPI13"/>
</dbReference>
<feature type="compositionally biased region" description="Basic and acidic residues" evidence="11">
    <location>
        <begin position="43"/>
        <end position="56"/>
    </location>
</feature>
<evidence type="ECO:0000256" key="1">
    <source>
        <dbReference type="ARBA" id="ARBA00004477"/>
    </source>
</evidence>
<dbReference type="Gene3D" id="3.40.720.10">
    <property type="entry name" value="Alkaline Phosphatase, subunit A"/>
    <property type="match status" value="1"/>
</dbReference>
<keyword evidence="4" id="KW-0337">GPI-anchor biosynthesis</keyword>
<feature type="transmembrane region" description="Helical" evidence="12">
    <location>
        <begin position="737"/>
        <end position="756"/>
    </location>
</feature>
<keyword evidence="14" id="KW-1185">Reference proteome</keyword>
<feature type="transmembrane region" description="Helical" evidence="12">
    <location>
        <begin position="648"/>
        <end position="666"/>
    </location>
</feature>
<dbReference type="Pfam" id="PF01663">
    <property type="entry name" value="Phosphodiest"/>
    <property type="match status" value="1"/>
</dbReference>
<feature type="transmembrane region" description="Helical" evidence="12">
    <location>
        <begin position="1044"/>
        <end position="1067"/>
    </location>
</feature>
<feature type="compositionally biased region" description="Low complexity" evidence="11">
    <location>
        <begin position="1"/>
        <end position="34"/>
    </location>
</feature>
<dbReference type="EMBL" id="JAZHXI010000009">
    <property type="protein sequence ID" value="KAL2067906.1"/>
    <property type="molecule type" value="Genomic_DNA"/>
</dbReference>
<proteinExistence type="inferred from homology"/>
<keyword evidence="10" id="KW-0325">Glycoprotein</keyword>
<evidence type="ECO:0008006" key="15">
    <source>
        <dbReference type="Google" id="ProtNLM"/>
    </source>
</evidence>
<dbReference type="CDD" id="cd16023">
    <property type="entry name" value="GPI_EPT_3"/>
    <property type="match status" value="1"/>
</dbReference>
<evidence type="ECO:0000256" key="8">
    <source>
        <dbReference type="ARBA" id="ARBA00022989"/>
    </source>
</evidence>
<dbReference type="SUPFAM" id="SSF53649">
    <property type="entry name" value="Alkaline phosphatase-like"/>
    <property type="match status" value="1"/>
</dbReference>
<dbReference type="InterPro" id="IPR037675">
    <property type="entry name" value="PIG-O_N"/>
</dbReference>
<evidence type="ECO:0000256" key="4">
    <source>
        <dbReference type="ARBA" id="ARBA00022502"/>
    </source>
</evidence>
<sequence>MSSSTSTPTPKPAPARNRNPIPLPSPNSSNPNSIAAQYARAKAVHDARDKQDREKVAALMSEAGLDPGSAGGNGGDGQGGLGAGLGGRKKTVVEKLGERKASRWAREWIWVAAFFGWVFFIHASGIYFFTKGFLLTRLVLEEKSTCSEPPIALHNTFKGAGTPEAGCWHPKTFEKAVVIVIDALRYDFTVPFANTSESGPAQAFHNSLPFMYETAVREPHNAFLLPFIADPPTTTLVRIKGLTTGTLPTFVEMGSNFGGEAITEDNLLMQLKDAGMRIVHLGDDTWTALFPGYFEEQISRAYPSFDVWDLHTLDNGVNENIMPLLGKEKRGDWDVVIAHYLGVDHAGHRYGPNHPAMTAKLQQMDGVLREVVQKLDDDTLLVVMGDHGMDGKGDHGGESDDEVQAALWMYSKKGIFGRTDPTFVTPPENAKIRPVNQIDLVPTLALLLGLPIPFNNLGKPIEEAFAGKKGSAWENLAAVARMTAAGIKRYQAAYWKARGIDENTLEGSPHALWEAAETALAGTGKQQMWQEGYKTFSAFQEETLRICRSLWARFDVPSMGLGIAILAAGVLALILFANSNADDGDAVDDPELDRKELQLELDQFAKDSIYQKDDDTTSRTLVRGALLGTFLGAAGGPAIFLAVKPGSLPNFMLGLCAISSVVGVLYQEMRRRMAFTSPFPTTFWGWLAVIFTISQSIGFASNSYTIWEDSILLFFISTFGVAAAVSSLRIESIPDRTLAVYHSGLFVVLGWVASFSKLCREEQMPYCRSTYYASSTSSTSAPWQLAIPFLIAIILPSIIKSYYTGSRSFEGFAPAWISWVFRGLLILSATFWTLDAADDGEWLSSYIPEGRLKAIRVPIAQTIFAIALGVGCPAFVYAPPCVSISTTAKAPTPSAQMTNSSGATVTILGFANTHGTRYCLLIINFLLILLLVQKPMGAGALSLMAWQILSLVEILDLNALTTSPIGPIMLALLGSFHFFKTGHQATLSSIQWESAFIPMHSITYPYSPMLVGLNTFGAQILAVIAVPLVVVWKQKPRKKGILKSVAAALAWHVAYYAVIGLATTMWAGHLRRHLMLYRIFSPKFMSAAFVLLIVDVVGVLVALVGVRYNTLGVAEVFGWGSG</sequence>
<comment type="subcellular location">
    <subcellularLocation>
        <location evidence="1">Endoplasmic reticulum membrane</location>
        <topology evidence="1">Multi-pass membrane protein</topology>
    </subcellularLocation>
</comment>
<feature type="transmembrane region" description="Helical" evidence="12">
    <location>
        <begin position="711"/>
        <end position="730"/>
    </location>
</feature>
<dbReference type="Proteomes" id="UP001595075">
    <property type="component" value="Unassembled WGS sequence"/>
</dbReference>
<comment type="pathway">
    <text evidence="2">Glycolipid biosynthesis; glycosylphosphatidylinositol-anchor biosynthesis.</text>
</comment>
<evidence type="ECO:0000256" key="7">
    <source>
        <dbReference type="ARBA" id="ARBA00022824"/>
    </source>
</evidence>
<keyword evidence="9 12" id="KW-0472">Membrane</keyword>
<feature type="transmembrane region" description="Helical" evidence="12">
    <location>
        <begin position="1087"/>
        <end position="1106"/>
    </location>
</feature>
<evidence type="ECO:0000256" key="11">
    <source>
        <dbReference type="SAM" id="MobiDB-lite"/>
    </source>
</evidence>
<reference evidence="13 14" key="1">
    <citation type="journal article" date="2024" name="Commun. Biol.">
        <title>Comparative genomic analysis of thermophilic fungi reveals convergent evolutionary adaptations and gene losses.</title>
        <authorList>
            <person name="Steindorff A.S."/>
            <person name="Aguilar-Pontes M.V."/>
            <person name="Robinson A.J."/>
            <person name="Andreopoulos B."/>
            <person name="LaButti K."/>
            <person name="Kuo A."/>
            <person name="Mondo S."/>
            <person name="Riley R."/>
            <person name="Otillar R."/>
            <person name="Haridas S."/>
            <person name="Lipzen A."/>
            <person name="Grimwood J."/>
            <person name="Schmutz J."/>
            <person name="Clum A."/>
            <person name="Reid I.D."/>
            <person name="Moisan M.C."/>
            <person name="Butler G."/>
            <person name="Nguyen T.T.M."/>
            <person name="Dewar K."/>
            <person name="Conant G."/>
            <person name="Drula E."/>
            <person name="Henrissat B."/>
            <person name="Hansel C."/>
            <person name="Singer S."/>
            <person name="Hutchinson M.I."/>
            <person name="de Vries R.P."/>
            <person name="Natvig D.O."/>
            <person name="Powell A.J."/>
            <person name="Tsang A."/>
            <person name="Grigoriev I.V."/>
        </authorList>
    </citation>
    <scope>NUCLEOTIDE SEQUENCE [LARGE SCALE GENOMIC DNA]</scope>
    <source>
        <strain evidence="13 14">CBS 494.80</strain>
    </source>
</reference>
<feature type="transmembrane region" description="Helical" evidence="12">
    <location>
        <begin position="678"/>
        <end position="699"/>
    </location>
</feature>
<evidence type="ECO:0000256" key="5">
    <source>
        <dbReference type="ARBA" id="ARBA00022679"/>
    </source>
</evidence>
<feature type="transmembrane region" description="Helical" evidence="12">
    <location>
        <begin position="915"/>
        <end position="933"/>
    </location>
</feature>
<evidence type="ECO:0000256" key="12">
    <source>
        <dbReference type="SAM" id="Phobius"/>
    </source>
</evidence>
<evidence type="ECO:0000256" key="3">
    <source>
        <dbReference type="ARBA" id="ARBA00008695"/>
    </source>
</evidence>
<evidence type="ECO:0000256" key="2">
    <source>
        <dbReference type="ARBA" id="ARBA00004687"/>
    </source>
</evidence>
<dbReference type="InterPro" id="IPR002591">
    <property type="entry name" value="Phosphodiest/P_Trfase"/>
</dbReference>
<comment type="caution">
    <text evidence="13">The sequence shown here is derived from an EMBL/GenBank/DDBJ whole genome shotgun (WGS) entry which is preliminary data.</text>
</comment>
<feature type="compositionally biased region" description="Gly residues" evidence="11">
    <location>
        <begin position="69"/>
        <end position="84"/>
    </location>
</feature>
<feature type="transmembrane region" description="Helical" evidence="12">
    <location>
        <begin position="556"/>
        <end position="576"/>
    </location>
</feature>
<keyword evidence="7" id="KW-0256">Endoplasmic reticulum</keyword>
<feature type="transmembrane region" description="Helical" evidence="12">
    <location>
        <begin position="108"/>
        <end position="129"/>
    </location>
</feature>
<feature type="region of interest" description="Disordered" evidence="11">
    <location>
        <begin position="1"/>
        <end position="84"/>
    </location>
</feature>
<evidence type="ECO:0000256" key="9">
    <source>
        <dbReference type="ARBA" id="ARBA00023136"/>
    </source>
</evidence>
<evidence type="ECO:0000256" key="6">
    <source>
        <dbReference type="ARBA" id="ARBA00022692"/>
    </source>
</evidence>
<dbReference type="PANTHER" id="PTHR23071">
    <property type="entry name" value="PHOSPHATIDYLINOSITOL GLYCAN"/>
    <property type="match status" value="1"/>
</dbReference>
<keyword evidence="6 12" id="KW-0812">Transmembrane</keyword>
<dbReference type="PANTHER" id="PTHR23071:SF1">
    <property type="entry name" value="GPI ETHANOLAMINE PHOSPHATE TRANSFERASE 3"/>
    <property type="match status" value="1"/>
</dbReference>
<evidence type="ECO:0000313" key="14">
    <source>
        <dbReference type="Proteomes" id="UP001595075"/>
    </source>
</evidence>
<evidence type="ECO:0000313" key="13">
    <source>
        <dbReference type="EMBL" id="KAL2067906.1"/>
    </source>
</evidence>
<feature type="transmembrane region" description="Helical" evidence="12">
    <location>
        <begin position="1009"/>
        <end position="1032"/>
    </location>
</feature>
<dbReference type="InterPro" id="IPR017850">
    <property type="entry name" value="Alkaline_phosphatase_core_sf"/>
</dbReference>
<feature type="transmembrane region" description="Helical" evidence="12">
    <location>
        <begin position="621"/>
        <end position="642"/>
    </location>
</feature>
<accession>A0ABR4CFB2</accession>
<organism evidence="13 14">
    <name type="scientific">Oculimacula yallundae</name>
    <dbReference type="NCBI Taxonomy" id="86028"/>
    <lineage>
        <taxon>Eukaryota</taxon>
        <taxon>Fungi</taxon>
        <taxon>Dikarya</taxon>
        <taxon>Ascomycota</taxon>
        <taxon>Pezizomycotina</taxon>
        <taxon>Leotiomycetes</taxon>
        <taxon>Helotiales</taxon>
        <taxon>Ploettnerulaceae</taxon>
        <taxon>Oculimacula</taxon>
    </lineage>
</organism>
<gene>
    <name evidence="13" type="ORF">VTL71DRAFT_16004</name>
</gene>
<feature type="transmembrane region" description="Helical" evidence="12">
    <location>
        <begin position="781"/>
        <end position="799"/>
    </location>
</feature>